<sequence>MAPLRALLTAALVAAATAAAPSEGGVQGRYFPGLPTPLAPFIHFYETHIEPEDFVVLRGVSGTLAFVTFAFLMLAANMGLLPLNPAQLREDDFGKFKPFAPEHVNNAISYDEARSISNLIDEEPLTTRLPSCVPLLLCSLEVHGWTLPLQSSDSLLQRWRRPEPEETDPERRPAAASGDPCRRFRAVCAVPLLSDQL</sequence>
<dbReference type="EMBL" id="VIIS01001870">
    <property type="protein sequence ID" value="KAF0291549.1"/>
    <property type="molecule type" value="Genomic_DNA"/>
</dbReference>
<evidence type="ECO:0000256" key="3">
    <source>
        <dbReference type="SAM" id="SignalP"/>
    </source>
</evidence>
<feature type="region of interest" description="Disordered" evidence="1">
    <location>
        <begin position="160"/>
        <end position="179"/>
    </location>
</feature>
<organism evidence="4 5">
    <name type="scientific">Amphibalanus amphitrite</name>
    <name type="common">Striped barnacle</name>
    <name type="synonym">Balanus amphitrite</name>
    <dbReference type="NCBI Taxonomy" id="1232801"/>
    <lineage>
        <taxon>Eukaryota</taxon>
        <taxon>Metazoa</taxon>
        <taxon>Ecdysozoa</taxon>
        <taxon>Arthropoda</taxon>
        <taxon>Crustacea</taxon>
        <taxon>Multicrustacea</taxon>
        <taxon>Cirripedia</taxon>
        <taxon>Thoracica</taxon>
        <taxon>Thoracicalcarea</taxon>
        <taxon>Balanomorpha</taxon>
        <taxon>Balanoidea</taxon>
        <taxon>Balanidae</taxon>
        <taxon>Amphibalaninae</taxon>
        <taxon>Amphibalanus</taxon>
    </lineage>
</organism>
<feature type="compositionally biased region" description="Basic and acidic residues" evidence="1">
    <location>
        <begin position="160"/>
        <end position="173"/>
    </location>
</feature>
<keyword evidence="2" id="KW-1133">Transmembrane helix</keyword>
<feature type="signal peptide" evidence="3">
    <location>
        <begin position="1"/>
        <end position="18"/>
    </location>
</feature>
<accession>A0A6A4VEJ6</accession>
<keyword evidence="5" id="KW-1185">Reference proteome</keyword>
<evidence type="ECO:0000313" key="5">
    <source>
        <dbReference type="Proteomes" id="UP000440578"/>
    </source>
</evidence>
<feature type="transmembrane region" description="Helical" evidence="2">
    <location>
        <begin position="64"/>
        <end position="83"/>
    </location>
</feature>
<evidence type="ECO:0000256" key="1">
    <source>
        <dbReference type="SAM" id="MobiDB-lite"/>
    </source>
</evidence>
<reference evidence="4 5" key="1">
    <citation type="submission" date="2019-07" db="EMBL/GenBank/DDBJ databases">
        <title>Draft genome assembly of a fouling barnacle, Amphibalanus amphitrite (Darwin, 1854): The first reference genome for Thecostraca.</title>
        <authorList>
            <person name="Kim W."/>
        </authorList>
    </citation>
    <scope>NUCLEOTIDE SEQUENCE [LARGE SCALE GENOMIC DNA]</scope>
    <source>
        <strain evidence="4">SNU_AA5</strain>
        <tissue evidence="4">Soma without cirri and trophi</tissue>
    </source>
</reference>
<dbReference type="AlphaFoldDB" id="A0A6A4VEJ6"/>
<protein>
    <submittedName>
        <fullName evidence="4">Uncharacterized protein</fullName>
    </submittedName>
</protein>
<gene>
    <name evidence="4" type="ORF">FJT64_010355</name>
</gene>
<evidence type="ECO:0000313" key="4">
    <source>
        <dbReference type="EMBL" id="KAF0291549.1"/>
    </source>
</evidence>
<proteinExistence type="predicted"/>
<dbReference type="Proteomes" id="UP000440578">
    <property type="component" value="Unassembled WGS sequence"/>
</dbReference>
<comment type="caution">
    <text evidence="4">The sequence shown here is derived from an EMBL/GenBank/DDBJ whole genome shotgun (WGS) entry which is preliminary data.</text>
</comment>
<keyword evidence="3" id="KW-0732">Signal</keyword>
<keyword evidence="2" id="KW-0812">Transmembrane</keyword>
<keyword evidence="2" id="KW-0472">Membrane</keyword>
<name>A0A6A4VEJ6_AMPAM</name>
<evidence type="ECO:0000256" key="2">
    <source>
        <dbReference type="SAM" id="Phobius"/>
    </source>
</evidence>
<feature type="chain" id="PRO_5025392231" evidence="3">
    <location>
        <begin position="19"/>
        <end position="197"/>
    </location>
</feature>